<organism evidence="3 4">
    <name type="scientific">Halosimplex litoreum</name>
    <dbReference type="NCBI Taxonomy" id="1198301"/>
    <lineage>
        <taxon>Archaea</taxon>
        <taxon>Methanobacteriati</taxon>
        <taxon>Methanobacteriota</taxon>
        <taxon>Stenosarchaea group</taxon>
        <taxon>Halobacteria</taxon>
        <taxon>Halobacteriales</taxon>
        <taxon>Haloarculaceae</taxon>
        <taxon>Halosimplex</taxon>
    </lineage>
</organism>
<feature type="domain" description="UspA" evidence="2">
    <location>
        <begin position="1"/>
        <end position="140"/>
    </location>
</feature>
<dbReference type="InterPro" id="IPR006016">
    <property type="entry name" value="UspA"/>
</dbReference>
<keyword evidence="4" id="KW-1185">Reference proteome</keyword>
<dbReference type="Proteomes" id="UP000595001">
    <property type="component" value="Chromosome"/>
</dbReference>
<dbReference type="RefSeq" id="WP_198060130.1">
    <property type="nucleotide sequence ID" value="NZ_CP065856.1"/>
</dbReference>
<evidence type="ECO:0000256" key="1">
    <source>
        <dbReference type="ARBA" id="ARBA00008791"/>
    </source>
</evidence>
<reference evidence="3 4" key="1">
    <citation type="submission" date="2020-12" db="EMBL/GenBank/DDBJ databases">
        <title>Halosimplex halophilum sp. nov. and Halosimplex salinum sp. nov., two new members of the genus Halosimplex.</title>
        <authorList>
            <person name="Cui H.L."/>
        </authorList>
    </citation>
    <scope>NUCLEOTIDE SEQUENCE [LARGE SCALE GENOMIC DNA]</scope>
    <source>
        <strain evidence="3 4">YGH94</strain>
    </source>
</reference>
<dbReference type="SUPFAM" id="SSF52402">
    <property type="entry name" value="Adenine nucleotide alpha hydrolases-like"/>
    <property type="match status" value="2"/>
</dbReference>
<evidence type="ECO:0000259" key="2">
    <source>
        <dbReference type="Pfam" id="PF00582"/>
    </source>
</evidence>
<dbReference type="PRINTS" id="PR01438">
    <property type="entry name" value="UNVRSLSTRESS"/>
</dbReference>
<dbReference type="Gene3D" id="3.40.50.620">
    <property type="entry name" value="HUPs"/>
    <property type="match status" value="2"/>
</dbReference>
<proteinExistence type="inferred from homology"/>
<name>A0A7T3FVI5_9EURY</name>
<evidence type="ECO:0000313" key="3">
    <source>
        <dbReference type="EMBL" id="QPV61297.1"/>
    </source>
</evidence>
<protein>
    <submittedName>
        <fullName evidence="3">Universal stress protein</fullName>
    </submittedName>
</protein>
<dbReference type="InterPro" id="IPR014729">
    <property type="entry name" value="Rossmann-like_a/b/a_fold"/>
</dbReference>
<sequence>MIDRILLPVDDSPESRQAVGYALALADAFDATVDALAVLDSEVPGVFDEGPTGEPVASAARVAARTALDAVGERAAAAGVHATESVVVGHPTEAILDAVDTRAVDLVVLGAHRRGRLARFLRRSVAEGVARHAPVPVLTVAGPATDDPPTLGRVLLATDGSESARVARTWAFELAGAFGSTVSALYVVETRLGSSGVLRRLLEERGEAVAREIRVHGARTGVPVETAIRAGDPAQEIRAFAAQRGVDLVVLGTHGRMGIDRLVMGSVAASVLREADRPVLTVRPRPRA</sequence>
<dbReference type="OrthoDB" id="275636at2157"/>
<dbReference type="InterPro" id="IPR006015">
    <property type="entry name" value="Universal_stress_UspA"/>
</dbReference>
<dbReference type="GeneID" id="60589026"/>
<evidence type="ECO:0000313" key="4">
    <source>
        <dbReference type="Proteomes" id="UP000595001"/>
    </source>
</evidence>
<accession>A0A7T3FVI5</accession>
<dbReference type="PANTHER" id="PTHR46268">
    <property type="entry name" value="STRESS RESPONSE PROTEIN NHAX"/>
    <property type="match status" value="1"/>
</dbReference>
<dbReference type="PANTHER" id="PTHR46268:SF6">
    <property type="entry name" value="UNIVERSAL STRESS PROTEIN UP12"/>
    <property type="match status" value="1"/>
</dbReference>
<dbReference type="Pfam" id="PF00582">
    <property type="entry name" value="Usp"/>
    <property type="match status" value="2"/>
</dbReference>
<dbReference type="KEGG" id="hlt:I7X12_10995"/>
<gene>
    <name evidence="3" type="ORF">I7X12_10995</name>
</gene>
<dbReference type="EMBL" id="CP065856">
    <property type="protein sequence ID" value="QPV61297.1"/>
    <property type="molecule type" value="Genomic_DNA"/>
</dbReference>
<feature type="domain" description="UspA" evidence="2">
    <location>
        <begin position="153"/>
        <end position="283"/>
    </location>
</feature>
<dbReference type="AlphaFoldDB" id="A0A7T3FVI5"/>
<comment type="similarity">
    <text evidence="1">Belongs to the universal stress protein A family.</text>
</comment>
<dbReference type="CDD" id="cd00293">
    <property type="entry name" value="USP-like"/>
    <property type="match status" value="2"/>
</dbReference>